<keyword evidence="9" id="KW-1185">Reference proteome</keyword>
<feature type="domain" description="Major facilitator superfamily (MFS) profile" evidence="7">
    <location>
        <begin position="1"/>
        <end position="452"/>
    </location>
</feature>
<feature type="transmembrane region" description="Helical" evidence="6">
    <location>
        <begin position="43"/>
        <end position="64"/>
    </location>
</feature>
<comment type="caution">
    <text evidence="8">The sequence shown here is derived from an EMBL/GenBank/DDBJ whole genome shotgun (WGS) entry which is preliminary data.</text>
</comment>
<name>A0AAJ0GBX6_9PEZI</name>
<dbReference type="SUPFAM" id="SSF103473">
    <property type="entry name" value="MFS general substrate transporter"/>
    <property type="match status" value="2"/>
</dbReference>
<dbReference type="InterPro" id="IPR036259">
    <property type="entry name" value="MFS_trans_sf"/>
</dbReference>
<feature type="transmembrane region" description="Helical" evidence="6">
    <location>
        <begin position="331"/>
        <end position="350"/>
    </location>
</feature>
<organism evidence="8 9">
    <name type="scientific">Extremus antarcticus</name>
    <dbReference type="NCBI Taxonomy" id="702011"/>
    <lineage>
        <taxon>Eukaryota</taxon>
        <taxon>Fungi</taxon>
        <taxon>Dikarya</taxon>
        <taxon>Ascomycota</taxon>
        <taxon>Pezizomycotina</taxon>
        <taxon>Dothideomycetes</taxon>
        <taxon>Dothideomycetidae</taxon>
        <taxon>Mycosphaerellales</taxon>
        <taxon>Extremaceae</taxon>
        <taxon>Extremus</taxon>
    </lineage>
</organism>
<proteinExistence type="inferred from homology"/>
<keyword evidence="3 6" id="KW-0812">Transmembrane</keyword>
<dbReference type="Pfam" id="PF00083">
    <property type="entry name" value="Sugar_tr"/>
    <property type="match status" value="2"/>
</dbReference>
<dbReference type="AlphaFoldDB" id="A0AAJ0GBX6"/>
<dbReference type="Gene3D" id="1.20.1250.20">
    <property type="entry name" value="MFS general substrate transporter like domains"/>
    <property type="match status" value="2"/>
</dbReference>
<dbReference type="PANTHER" id="PTHR48022">
    <property type="entry name" value="PLASTIDIC GLUCOSE TRANSPORTER 4"/>
    <property type="match status" value="1"/>
</dbReference>
<evidence type="ECO:0000256" key="2">
    <source>
        <dbReference type="ARBA" id="ARBA00010992"/>
    </source>
</evidence>
<comment type="subcellular location">
    <subcellularLocation>
        <location evidence="1">Membrane</location>
        <topology evidence="1">Multi-pass membrane protein</topology>
    </subcellularLocation>
</comment>
<dbReference type="PROSITE" id="PS00217">
    <property type="entry name" value="SUGAR_TRANSPORT_2"/>
    <property type="match status" value="1"/>
</dbReference>
<evidence type="ECO:0000256" key="4">
    <source>
        <dbReference type="ARBA" id="ARBA00022989"/>
    </source>
</evidence>
<dbReference type="InterPro" id="IPR020846">
    <property type="entry name" value="MFS_dom"/>
</dbReference>
<dbReference type="InterPro" id="IPR050360">
    <property type="entry name" value="MFS_Sugar_Transporters"/>
</dbReference>
<dbReference type="InterPro" id="IPR005829">
    <property type="entry name" value="Sugar_transporter_CS"/>
</dbReference>
<feature type="transmembrane region" description="Helical" evidence="6">
    <location>
        <begin position="394"/>
        <end position="418"/>
    </location>
</feature>
<dbReference type="PROSITE" id="PS50850">
    <property type="entry name" value="MFS"/>
    <property type="match status" value="1"/>
</dbReference>
<evidence type="ECO:0000256" key="6">
    <source>
        <dbReference type="SAM" id="Phobius"/>
    </source>
</evidence>
<evidence type="ECO:0000256" key="5">
    <source>
        <dbReference type="ARBA" id="ARBA00023136"/>
    </source>
</evidence>
<feature type="transmembrane region" description="Helical" evidence="6">
    <location>
        <begin position="362"/>
        <end position="382"/>
    </location>
</feature>
<keyword evidence="5 6" id="KW-0472">Membrane</keyword>
<accession>A0AAJ0GBX6</accession>
<dbReference type="GO" id="GO:0016020">
    <property type="term" value="C:membrane"/>
    <property type="evidence" value="ECO:0007669"/>
    <property type="project" value="UniProtKB-SubCell"/>
</dbReference>
<feature type="transmembrane region" description="Helical" evidence="6">
    <location>
        <begin position="70"/>
        <end position="88"/>
    </location>
</feature>
<feature type="transmembrane region" description="Helical" evidence="6">
    <location>
        <begin position="430"/>
        <end position="448"/>
    </location>
</feature>
<evidence type="ECO:0000259" key="7">
    <source>
        <dbReference type="PROSITE" id="PS50850"/>
    </source>
</evidence>
<feature type="transmembrane region" description="Helical" evidence="6">
    <location>
        <begin position="164"/>
        <end position="181"/>
    </location>
</feature>
<gene>
    <name evidence="8" type="ORF">LTR09_005979</name>
</gene>
<dbReference type="PANTHER" id="PTHR48022:SF10">
    <property type="entry name" value="MAJOR FACILITATOR SUPERFAMILY (MFS) PROFILE DOMAIN-CONTAINING PROTEIN"/>
    <property type="match status" value="1"/>
</dbReference>
<reference evidence="8" key="1">
    <citation type="submission" date="2023-04" db="EMBL/GenBank/DDBJ databases">
        <title>Black Yeasts Isolated from many extreme environments.</title>
        <authorList>
            <person name="Coleine C."/>
            <person name="Stajich J.E."/>
            <person name="Selbmann L."/>
        </authorList>
    </citation>
    <scope>NUCLEOTIDE SEQUENCE</scope>
    <source>
        <strain evidence="8">CCFEE 5312</strain>
    </source>
</reference>
<feature type="transmembrane region" description="Helical" evidence="6">
    <location>
        <begin position="100"/>
        <end position="117"/>
    </location>
</feature>
<dbReference type="EMBL" id="JAWDJX010000018">
    <property type="protein sequence ID" value="KAK3052915.1"/>
    <property type="molecule type" value="Genomic_DNA"/>
</dbReference>
<evidence type="ECO:0000313" key="8">
    <source>
        <dbReference type="EMBL" id="KAK3052915.1"/>
    </source>
</evidence>
<sequence>MPGFLEVYGYYDNDLGSWAIDVSDDPHTDVQTLTSETAHRQRLISSLMTIGTFVGSLMVGPFSSWLGRKYGLWGATILNFIATSVMLGSTSVGALYAARLLLGISVGWFLTFSQLYVHEVAPAHLRGITFAVYQAQLSIGSIVEASVDFGTAGFMNKNAYRTPLAVFFVAPTIQSICLFFFPETPRWLMVQGKEDQAEQSLRKLLNSNIDEHQFQAGLNEIRGSTREQVEQNKKALFLEMWRGTNLRRTGLSIAVICFHAANGTFATSTIRTALTRSRRFLLGKHLHNLLPRNGRRSQPLRLLPHGNLHGPPRRHLQHPLRAPHRPAHHDALGVLACGFSQLAQAIAWTVAPNTEQSGKVVVAFIALFTFFYVAYAPYAWLLGGEYPNSALRGYVFGLATALNFLGNWLGTFTAPYLINPAGLNWGPKYGYIWFGSNMLLAVFTWFYIPETRDRTLEEIHEMFEAGVPARKFKTYVCHGVEAYAAEGLGKEGVEREKGGIHVEAEDVGTKA</sequence>
<comment type="similarity">
    <text evidence="2">Belongs to the major facilitator superfamily. Sugar transporter (TC 2.A.1.1) family.</text>
</comment>
<dbReference type="InterPro" id="IPR005828">
    <property type="entry name" value="MFS_sugar_transport-like"/>
</dbReference>
<evidence type="ECO:0000256" key="1">
    <source>
        <dbReference type="ARBA" id="ARBA00004141"/>
    </source>
</evidence>
<keyword evidence="4 6" id="KW-1133">Transmembrane helix</keyword>
<protein>
    <recommendedName>
        <fullName evidence="7">Major facilitator superfamily (MFS) profile domain-containing protein</fullName>
    </recommendedName>
</protein>
<dbReference type="Proteomes" id="UP001271007">
    <property type="component" value="Unassembled WGS sequence"/>
</dbReference>
<dbReference type="GO" id="GO:0005351">
    <property type="term" value="F:carbohydrate:proton symporter activity"/>
    <property type="evidence" value="ECO:0007669"/>
    <property type="project" value="TreeGrafter"/>
</dbReference>
<evidence type="ECO:0000313" key="9">
    <source>
        <dbReference type="Proteomes" id="UP001271007"/>
    </source>
</evidence>
<evidence type="ECO:0000256" key="3">
    <source>
        <dbReference type="ARBA" id="ARBA00022692"/>
    </source>
</evidence>